<dbReference type="EMBL" id="CP071520">
    <property type="protein sequence ID" value="QSX94508.1"/>
    <property type="molecule type" value="Genomic_DNA"/>
</dbReference>
<evidence type="ECO:0008006" key="3">
    <source>
        <dbReference type="Google" id="ProtNLM"/>
    </source>
</evidence>
<reference evidence="1 2" key="1">
    <citation type="submission" date="2021-03" db="EMBL/GenBank/DDBJ databases">
        <title>Draft genome sequence of Janthinobacterium sp. strain PLB02 isolated from infected primmorphs (Lubomirskia baicalensis).</title>
        <authorList>
            <person name="Chernogor L.I."/>
            <person name="Belikov S.I."/>
            <person name="Petrushin I.S."/>
        </authorList>
    </citation>
    <scope>NUCLEOTIDE SEQUENCE [LARGE SCALE GENOMIC DNA]</scope>
    <source>
        <strain evidence="1 2">PLB02</strain>
    </source>
</reference>
<dbReference type="AlphaFoldDB" id="A0AAJ4MP78"/>
<sequence length="34" mass="3745">MEFKRALVALPLLPCASVARTAREHGFNANQVFS</sequence>
<accession>A0AAJ4MP78</accession>
<evidence type="ECO:0000313" key="2">
    <source>
        <dbReference type="Proteomes" id="UP000662821"/>
    </source>
</evidence>
<gene>
    <name evidence="1" type="ORF">J3P46_17425</name>
</gene>
<evidence type="ECO:0000313" key="1">
    <source>
        <dbReference type="EMBL" id="QSX94508.1"/>
    </source>
</evidence>
<protein>
    <recommendedName>
        <fullName evidence="3">Transposase</fullName>
    </recommendedName>
</protein>
<dbReference type="Proteomes" id="UP000662821">
    <property type="component" value="Chromosome"/>
</dbReference>
<proteinExistence type="predicted"/>
<organism evidence="1 2">
    <name type="scientific">Janthinobacterium lividum</name>
    <dbReference type="NCBI Taxonomy" id="29581"/>
    <lineage>
        <taxon>Bacteria</taxon>
        <taxon>Pseudomonadati</taxon>
        <taxon>Pseudomonadota</taxon>
        <taxon>Betaproteobacteria</taxon>
        <taxon>Burkholderiales</taxon>
        <taxon>Oxalobacteraceae</taxon>
        <taxon>Janthinobacterium</taxon>
    </lineage>
</organism>
<name>A0AAJ4MP78_9BURK</name>